<dbReference type="GO" id="GO:0000155">
    <property type="term" value="F:phosphorelay sensor kinase activity"/>
    <property type="evidence" value="ECO:0007669"/>
    <property type="project" value="InterPro"/>
</dbReference>
<proteinExistence type="predicted"/>
<dbReference type="CDD" id="cd17546">
    <property type="entry name" value="REC_hyHK_CKI1_RcsC-like"/>
    <property type="match status" value="1"/>
</dbReference>
<organism evidence="10 11">
    <name type="scientific">Bacteroides xylanisolvens CL03T12C04</name>
    <dbReference type="NCBI Taxonomy" id="997892"/>
    <lineage>
        <taxon>Bacteria</taxon>
        <taxon>Pseudomonadati</taxon>
        <taxon>Bacteroidota</taxon>
        <taxon>Bacteroidia</taxon>
        <taxon>Bacteroidales</taxon>
        <taxon>Bacteroidaceae</taxon>
        <taxon>Bacteroides</taxon>
    </lineage>
</organism>
<feature type="domain" description="Histidine kinase" evidence="8">
    <location>
        <begin position="299"/>
        <end position="512"/>
    </location>
</feature>
<evidence type="ECO:0000313" key="10">
    <source>
        <dbReference type="EMBL" id="EIY84091.1"/>
    </source>
</evidence>
<keyword evidence="3 6" id="KW-0597">Phosphoprotein</keyword>
<reference evidence="10 11" key="1">
    <citation type="submission" date="2012-02" db="EMBL/GenBank/DDBJ databases">
        <title>The Genome Sequence of Bacteroides xylanisolvens CL03T12C04.</title>
        <authorList>
            <consortium name="The Broad Institute Genome Sequencing Platform"/>
            <person name="Earl A."/>
            <person name="Ward D."/>
            <person name="Feldgarden M."/>
            <person name="Gevers D."/>
            <person name="Zitomersky N.L."/>
            <person name="Coyne M.J."/>
            <person name="Comstock L.E."/>
            <person name="Young S.K."/>
            <person name="Zeng Q."/>
            <person name="Gargeya S."/>
            <person name="Fitzgerald M."/>
            <person name="Haas B."/>
            <person name="Abouelleil A."/>
            <person name="Alvarado L."/>
            <person name="Arachchi H.M."/>
            <person name="Berlin A."/>
            <person name="Chapman S.B."/>
            <person name="Gearin G."/>
            <person name="Goldberg J."/>
            <person name="Griggs A."/>
            <person name="Gujja S."/>
            <person name="Hansen M."/>
            <person name="Heiman D."/>
            <person name="Howarth C."/>
            <person name="Larimer J."/>
            <person name="Lui A."/>
            <person name="MacDonald P.J.P."/>
            <person name="McCowen C."/>
            <person name="Montmayeur A."/>
            <person name="Murphy C."/>
            <person name="Neiman D."/>
            <person name="Pearson M."/>
            <person name="Priest M."/>
            <person name="Roberts A."/>
            <person name="Saif S."/>
            <person name="Shea T."/>
            <person name="Sisk P."/>
            <person name="Stolte C."/>
            <person name="Sykes S."/>
            <person name="Wortman J."/>
            <person name="Nusbaum C."/>
            <person name="Birren B."/>
        </authorList>
    </citation>
    <scope>NUCLEOTIDE SEQUENCE [LARGE SCALE GENOMIC DNA]</scope>
    <source>
        <strain evidence="10 11">CL03T12C04</strain>
    </source>
</reference>
<dbReference type="InterPro" id="IPR036890">
    <property type="entry name" value="HATPase_C_sf"/>
</dbReference>
<dbReference type="PANTHER" id="PTHR43047">
    <property type="entry name" value="TWO-COMPONENT HISTIDINE PROTEIN KINASE"/>
    <property type="match status" value="1"/>
</dbReference>
<feature type="transmembrane region" description="Helical" evidence="7">
    <location>
        <begin position="242"/>
        <end position="265"/>
    </location>
</feature>
<evidence type="ECO:0000256" key="7">
    <source>
        <dbReference type="SAM" id="Phobius"/>
    </source>
</evidence>
<evidence type="ECO:0000256" key="2">
    <source>
        <dbReference type="ARBA" id="ARBA00012438"/>
    </source>
</evidence>
<dbReference type="SUPFAM" id="SSF52172">
    <property type="entry name" value="CheY-like"/>
    <property type="match status" value="1"/>
</dbReference>
<dbReference type="PROSITE" id="PS50110">
    <property type="entry name" value="RESPONSE_REGULATORY"/>
    <property type="match status" value="1"/>
</dbReference>
<dbReference type="Gene3D" id="1.10.287.130">
    <property type="match status" value="1"/>
</dbReference>
<sequence length="773" mass="88067">MTLQFKILFSYLILLVVVGSMLLILLYEQRQLRSIEDEYQDIKQTRNNIHFAHHCITELATMGELVVSWNQEDYQCYNKRRLFADSVLQMLQLDYVALLHTEYIDSLRGLLVDKEYHLYNIMQAFKGQKKADSLLLYRLPIVAKQITRSHEITRRKKGIVGFFGGKETIRVIPSADQLHSLNDQLIAIQGKRMQDVSTAIDSLRFQNAILNQRLFALIARLDELAQSSFEDKEQKMAATWKLSHTLTIIIFIVAVALLLISYLIIRHDIISREMIREKLQKTVEENEGLLRMRKNIILTVSHDIRGPLGNIVNSAELAMETRGKKRRNDYLNNILLLSRRILHLVSDLMDVYKINEARNTLNEVPFRLSELIGRVSDCYKSKANINGLLFESECRNVDVVVKGDMDKIEQVLDNLLINAIKFTPSGSIRFWSEYADGILHFEISDTGIGMDPATLEGIFRPFERAAQNVSSEGFGLGLYIANELVGALGGNMSVKSELKKGSIFALTFPLLQTDDEIIQQEIKRTRTIILPKKILIVDDDPFLLRISREILTNHGISCSTYSEVKGLVTEFRQSDYDLVLTDIQMPDTDGFGVLRLLRNSNIGNACTVPVAAMTARGDGDSDIYIQAGFCGCLYKPFSTEELLTFVSDMAWKGNCTVTPLFDYSRLMEDISDRLDVLEALKQESLKNIEELGSALRTVNCEAMRGTIHRMLPAWELLGADLELQKYHELLHARSIDKDRIIEHTGQVISWIKELVVETEKKIAYEKENIGCRG</sequence>
<dbReference type="RefSeq" id="WP_008026375.1">
    <property type="nucleotide sequence ID" value="NZ_JAGHEF010000003.1"/>
</dbReference>
<dbReference type="InterPro" id="IPR003594">
    <property type="entry name" value="HATPase_dom"/>
</dbReference>
<evidence type="ECO:0000256" key="1">
    <source>
        <dbReference type="ARBA" id="ARBA00000085"/>
    </source>
</evidence>
<feature type="transmembrane region" description="Helical" evidence="7">
    <location>
        <begin position="6"/>
        <end position="27"/>
    </location>
</feature>
<evidence type="ECO:0000259" key="9">
    <source>
        <dbReference type="PROSITE" id="PS50110"/>
    </source>
</evidence>
<dbReference type="EC" id="2.7.13.3" evidence="2"/>
<dbReference type="InterPro" id="IPR004358">
    <property type="entry name" value="Sig_transdc_His_kin-like_C"/>
</dbReference>
<dbReference type="InterPro" id="IPR011006">
    <property type="entry name" value="CheY-like_superfamily"/>
</dbReference>
<dbReference type="GO" id="GO:0005886">
    <property type="term" value="C:plasma membrane"/>
    <property type="evidence" value="ECO:0007669"/>
    <property type="project" value="TreeGrafter"/>
</dbReference>
<dbReference type="SMART" id="SM00448">
    <property type="entry name" value="REC"/>
    <property type="match status" value="1"/>
</dbReference>
<keyword evidence="7" id="KW-0472">Membrane</keyword>
<dbReference type="InterPro" id="IPR003661">
    <property type="entry name" value="HisK_dim/P_dom"/>
</dbReference>
<comment type="catalytic activity">
    <reaction evidence="1">
        <text>ATP + protein L-histidine = ADP + protein N-phospho-L-histidine.</text>
        <dbReference type="EC" id="2.7.13.3"/>
    </reaction>
</comment>
<gene>
    <name evidence="10" type="ORF">HMPREF1074_04522</name>
</gene>
<dbReference type="PANTHER" id="PTHR43047:SF72">
    <property type="entry name" value="OSMOSENSING HISTIDINE PROTEIN KINASE SLN1"/>
    <property type="match status" value="1"/>
</dbReference>
<dbReference type="HOGENOM" id="CLU_000445_114_50_10"/>
<dbReference type="GO" id="GO:0009927">
    <property type="term" value="F:histidine phosphotransfer kinase activity"/>
    <property type="evidence" value="ECO:0007669"/>
    <property type="project" value="TreeGrafter"/>
</dbReference>
<dbReference type="InterPro" id="IPR036097">
    <property type="entry name" value="HisK_dim/P_sf"/>
</dbReference>
<keyword evidence="7" id="KW-1133">Transmembrane helix</keyword>
<keyword evidence="5" id="KW-0418">Kinase</keyword>
<evidence type="ECO:0000256" key="6">
    <source>
        <dbReference type="PROSITE-ProRule" id="PRU00169"/>
    </source>
</evidence>
<dbReference type="Pfam" id="PF00512">
    <property type="entry name" value="HisKA"/>
    <property type="match status" value="1"/>
</dbReference>
<dbReference type="SMART" id="SM00387">
    <property type="entry name" value="HATPase_c"/>
    <property type="match status" value="1"/>
</dbReference>
<evidence type="ECO:0000256" key="4">
    <source>
        <dbReference type="ARBA" id="ARBA00022679"/>
    </source>
</evidence>
<dbReference type="AlphaFoldDB" id="I9UN37"/>
<evidence type="ECO:0000256" key="3">
    <source>
        <dbReference type="ARBA" id="ARBA00022553"/>
    </source>
</evidence>
<keyword evidence="4" id="KW-0808">Transferase</keyword>
<dbReference type="PRINTS" id="PR00344">
    <property type="entry name" value="BCTRLSENSOR"/>
</dbReference>
<accession>I9UN37</accession>
<dbReference type="Pfam" id="PF00072">
    <property type="entry name" value="Response_reg"/>
    <property type="match status" value="1"/>
</dbReference>
<dbReference type="SUPFAM" id="SSF47384">
    <property type="entry name" value="Homodimeric domain of signal transducing histidine kinase"/>
    <property type="match status" value="1"/>
</dbReference>
<dbReference type="EMBL" id="AGXE01000032">
    <property type="protein sequence ID" value="EIY84091.1"/>
    <property type="molecule type" value="Genomic_DNA"/>
</dbReference>
<protein>
    <recommendedName>
        <fullName evidence="2">histidine kinase</fullName>
        <ecNumber evidence="2">2.7.13.3</ecNumber>
    </recommendedName>
</protein>
<dbReference type="CDD" id="cd00082">
    <property type="entry name" value="HisKA"/>
    <property type="match status" value="1"/>
</dbReference>
<dbReference type="InterPro" id="IPR001789">
    <property type="entry name" value="Sig_transdc_resp-reg_receiver"/>
</dbReference>
<dbReference type="PATRIC" id="fig|997892.3.peg.4627"/>
<evidence type="ECO:0000259" key="8">
    <source>
        <dbReference type="PROSITE" id="PS50109"/>
    </source>
</evidence>
<evidence type="ECO:0000313" key="11">
    <source>
        <dbReference type="Proteomes" id="UP000003566"/>
    </source>
</evidence>
<dbReference type="Proteomes" id="UP000003566">
    <property type="component" value="Unassembled WGS sequence"/>
</dbReference>
<dbReference type="Pfam" id="PF02518">
    <property type="entry name" value="HATPase_c"/>
    <property type="match status" value="1"/>
</dbReference>
<dbReference type="InterPro" id="IPR005467">
    <property type="entry name" value="His_kinase_dom"/>
</dbReference>
<name>I9UN37_9BACE</name>
<dbReference type="SMART" id="SM00388">
    <property type="entry name" value="HisKA"/>
    <property type="match status" value="1"/>
</dbReference>
<dbReference type="Gene3D" id="3.40.50.2300">
    <property type="match status" value="1"/>
</dbReference>
<keyword evidence="7" id="KW-0812">Transmembrane</keyword>
<feature type="modified residue" description="4-aspartylphosphate" evidence="6">
    <location>
        <position position="582"/>
    </location>
</feature>
<feature type="domain" description="Response regulatory" evidence="9">
    <location>
        <begin position="533"/>
        <end position="650"/>
    </location>
</feature>
<dbReference type="SUPFAM" id="SSF55874">
    <property type="entry name" value="ATPase domain of HSP90 chaperone/DNA topoisomerase II/histidine kinase"/>
    <property type="match status" value="1"/>
</dbReference>
<comment type="caution">
    <text evidence="10">The sequence shown here is derived from an EMBL/GenBank/DDBJ whole genome shotgun (WGS) entry which is preliminary data.</text>
</comment>
<dbReference type="PROSITE" id="PS50109">
    <property type="entry name" value="HIS_KIN"/>
    <property type="match status" value="1"/>
</dbReference>
<dbReference type="Gene3D" id="3.30.565.10">
    <property type="entry name" value="Histidine kinase-like ATPase, C-terminal domain"/>
    <property type="match status" value="1"/>
</dbReference>
<evidence type="ECO:0000256" key="5">
    <source>
        <dbReference type="ARBA" id="ARBA00022777"/>
    </source>
</evidence>